<feature type="chain" id="PRO_5045826508" evidence="1">
    <location>
        <begin position="22"/>
        <end position="206"/>
    </location>
</feature>
<dbReference type="Proteomes" id="UP001501588">
    <property type="component" value="Unassembled WGS sequence"/>
</dbReference>
<keyword evidence="1" id="KW-0732">Signal</keyword>
<dbReference type="EMBL" id="BAAAFZ010000002">
    <property type="protein sequence ID" value="GAA0566756.1"/>
    <property type="molecule type" value="Genomic_DNA"/>
</dbReference>
<proteinExistence type="predicted"/>
<name>A0ABN1EHK3_9PROT</name>
<accession>A0ABN1EHK3</accession>
<feature type="signal peptide" evidence="1">
    <location>
        <begin position="1"/>
        <end position="21"/>
    </location>
</feature>
<protein>
    <submittedName>
        <fullName evidence="2">Uncharacterized protein</fullName>
    </submittedName>
</protein>
<reference evidence="2 3" key="1">
    <citation type="journal article" date="2019" name="Int. J. Syst. Evol. Microbiol.">
        <title>The Global Catalogue of Microorganisms (GCM) 10K type strain sequencing project: providing services to taxonomists for standard genome sequencing and annotation.</title>
        <authorList>
            <consortium name="The Broad Institute Genomics Platform"/>
            <consortium name="The Broad Institute Genome Sequencing Center for Infectious Disease"/>
            <person name="Wu L."/>
            <person name="Ma J."/>
        </authorList>
    </citation>
    <scope>NUCLEOTIDE SEQUENCE [LARGE SCALE GENOMIC DNA]</scope>
    <source>
        <strain evidence="2 3">JCM 9933</strain>
    </source>
</reference>
<sequence length="206" mass="21064">MPAFARRACAAALLAAAAAGAGCTPGPNYSPRDWVTLPPDAVVGAGDPTRAAILNSAYAFGTPQSLAGRPAEAAVAVAQLDYLASEIPFGARWREFDPTVGLLLQRARQEVRNYVGVSQDAAPQAVIDAFYGASRALRANDTAAAERILAPPVVPNSRQALGHLSAMPLLPIANQATTRAAQELDRVGRINGRSGGGPGGGGGGRN</sequence>
<keyword evidence="3" id="KW-1185">Reference proteome</keyword>
<evidence type="ECO:0000313" key="2">
    <source>
        <dbReference type="EMBL" id="GAA0566756.1"/>
    </source>
</evidence>
<dbReference type="RefSeq" id="WP_343893159.1">
    <property type="nucleotide sequence ID" value="NZ_BAAAFZ010000002.1"/>
</dbReference>
<evidence type="ECO:0000313" key="3">
    <source>
        <dbReference type="Proteomes" id="UP001501588"/>
    </source>
</evidence>
<comment type="caution">
    <text evidence="2">The sequence shown here is derived from an EMBL/GenBank/DDBJ whole genome shotgun (WGS) entry which is preliminary data.</text>
</comment>
<evidence type="ECO:0000256" key="1">
    <source>
        <dbReference type="SAM" id="SignalP"/>
    </source>
</evidence>
<gene>
    <name evidence="2" type="ORF">GCM10009416_00940</name>
</gene>
<organism evidence="2 3">
    <name type="scientific">Craurococcus roseus</name>
    <dbReference type="NCBI Taxonomy" id="77585"/>
    <lineage>
        <taxon>Bacteria</taxon>
        <taxon>Pseudomonadati</taxon>
        <taxon>Pseudomonadota</taxon>
        <taxon>Alphaproteobacteria</taxon>
        <taxon>Acetobacterales</taxon>
        <taxon>Acetobacteraceae</taxon>
        <taxon>Craurococcus</taxon>
    </lineage>
</organism>
<dbReference type="PROSITE" id="PS51257">
    <property type="entry name" value="PROKAR_LIPOPROTEIN"/>
    <property type="match status" value="1"/>
</dbReference>